<keyword evidence="2" id="KW-1185">Reference proteome</keyword>
<evidence type="ECO:0000313" key="1">
    <source>
        <dbReference type="EMBL" id="KAF2475867.1"/>
    </source>
</evidence>
<comment type="caution">
    <text evidence="1">The sequence shown here is derived from an EMBL/GenBank/DDBJ whole genome shotgun (WGS) entry which is preliminary data.</text>
</comment>
<gene>
    <name evidence="1" type="ORF">BDR25DRAFT_339835</name>
</gene>
<reference evidence="1" key="1">
    <citation type="journal article" date="2020" name="Stud. Mycol.">
        <title>101 Dothideomycetes genomes: a test case for predicting lifestyles and emergence of pathogens.</title>
        <authorList>
            <person name="Haridas S."/>
            <person name="Albert R."/>
            <person name="Binder M."/>
            <person name="Bloem J."/>
            <person name="Labutti K."/>
            <person name="Salamov A."/>
            <person name="Andreopoulos B."/>
            <person name="Baker S."/>
            <person name="Barry K."/>
            <person name="Bills G."/>
            <person name="Bluhm B."/>
            <person name="Cannon C."/>
            <person name="Castanera R."/>
            <person name="Culley D."/>
            <person name="Daum C."/>
            <person name="Ezra D."/>
            <person name="Gonzalez J."/>
            <person name="Henrissat B."/>
            <person name="Kuo A."/>
            <person name="Liang C."/>
            <person name="Lipzen A."/>
            <person name="Lutzoni F."/>
            <person name="Magnuson J."/>
            <person name="Mondo S."/>
            <person name="Nolan M."/>
            <person name="Ohm R."/>
            <person name="Pangilinan J."/>
            <person name="Park H.-J."/>
            <person name="Ramirez L."/>
            <person name="Alfaro M."/>
            <person name="Sun H."/>
            <person name="Tritt A."/>
            <person name="Yoshinaga Y."/>
            <person name="Zwiers L.-H."/>
            <person name="Turgeon B."/>
            <person name="Goodwin S."/>
            <person name="Spatafora J."/>
            <person name="Crous P."/>
            <person name="Grigoriev I."/>
        </authorList>
    </citation>
    <scope>NUCLEOTIDE SEQUENCE</scope>
    <source>
        <strain evidence="1">ATCC 200398</strain>
    </source>
</reference>
<dbReference type="Proteomes" id="UP000799755">
    <property type="component" value="Unassembled WGS sequence"/>
</dbReference>
<evidence type="ECO:0000313" key="2">
    <source>
        <dbReference type="Proteomes" id="UP000799755"/>
    </source>
</evidence>
<accession>A0ACB6RC13</accession>
<dbReference type="EMBL" id="MU003495">
    <property type="protein sequence ID" value="KAF2475867.1"/>
    <property type="molecule type" value="Genomic_DNA"/>
</dbReference>
<proteinExistence type="predicted"/>
<sequence>MKENEDQEHLLAKGDEGVQSVDWNDGLDIIPANKRSFYVTLILLMASLLANILLLLWHGSPPKCPPDLGKSPYSGNTFDTLVPYHSFTKYWNPKVNESFADEAWDALDTNPIAVALHDDHAKQLGLADSTRFPWDTERSVYYLKGLHDLHCLKLIRKAIVSTQRGEKHELTIEHILHCLDGLRQDIMCTADDTPMPAPKSHNIGDGQIRRCRNWDKMIAWASSPDQNACHQFDDYREASNTLELFAFCPEHSPYRPIMEAYFDYHGHKDAYEVNDGEAFRLR</sequence>
<name>A0ACB6RC13_9PLEO</name>
<organism evidence="1 2">
    <name type="scientific">Lindgomyces ingoldianus</name>
    <dbReference type="NCBI Taxonomy" id="673940"/>
    <lineage>
        <taxon>Eukaryota</taxon>
        <taxon>Fungi</taxon>
        <taxon>Dikarya</taxon>
        <taxon>Ascomycota</taxon>
        <taxon>Pezizomycotina</taxon>
        <taxon>Dothideomycetes</taxon>
        <taxon>Pleosporomycetidae</taxon>
        <taxon>Pleosporales</taxon>
        <taxon>Lindgomycetaceae</taxon>
        <taxon>Lindgomyces</taxon>
    </lineage>
</organism>
<protein>
    <submittedName>
        <fullName evidence="1">Uncharacterized protein</fullName>
    </submittedName>
</protein>